<evidence type="ECO:0000256" key="1">
    <source>
        <dbReference type="ARBA" id="ARBA00006479"/>
    </source>
</evidence>
<dbReference type="InterPro" id="IPR043129">
    <property type="entry name" value="ATPase_NBD"/>
</dbReference>
<organism evidence="3 4">
    <name type="scientific">Actinoallomurus acaciae</name>
    <dbReference type="NCBI Taxonomy" id="502577"/>
    <lineage>
        <taxon>Bacteria</taxon>
        <taxon>Bacillati</taxon>
        <taxon>Actinomycetota</taxon>
        <taxon>Actinomycetes</taxon>
        <taxon>Streptosporangiales</taxon>
        <taxon>Thermomonosporaceae</taxon>
        <taxon>Actinoallomurus</taxon>
    </lineage>
</organism>
<evidence type="ECO:0000313" key="3">
    <source>
        <dbReference type="EMBL" id="MFB9834499.1"/>
    </source>
</evidence>
<dbReference type="InterPro" id="IPR005471">
    <property type="entry name" value="Tscrpt_reg_IclR_N"/>
</dbReference>
<dbReference type="CDD" id="cd23763">
    <property type="entry name" value="ASKHA_ATPase_ROK"/>
    <property type="match status" value="1"/>
</dbReference>
<gene>
    <name evidence="3" type="ORF">ACFFNX_20150</name>
</gene>
<comment type="caution">
    <text evidence="3">The sequence shown here is derived from an EMBL/GenBank/DDBJ whole genome shotgun (WGS) entry which is preliminary data.</text>
</comment>
<dbReference type="Gene3D" id="1.10.10.10">
    <property type="entry name" value="Winged helix-like DNA-binding domain superfamily/Winged helix DNA-binding domain"/>
    <property type="match status" value="1"/>
</dbReference>
<dbReference type="PANTHER" id="PTHR18964:SF149">
    <property type="entry name" value="BIFUNCTIONAL UDP-N-ACETYLGLUCOSAMINE 2-EPIMERASE_N-ACETYLMANNOSAMINE KINASE"/>
    <property type="match status" value="1"/>
</dbReference>
<dbReference type="InterPro" id="IPR000600">
    <property type="entry name" value="ROK"/>
</dbReference>
<dbReference type="Pfam" id="PF00480">
    <property type="entry name" value="ROK"/>
    <property type="match status" value="2"/>
</dbReference>
<feature type="domain" description="HTH iclR-type" evidence="2">
    <location>
        <begin position="3"/>
        <end position="43"/>
    </location>
</feature>
<sequence length="371" mass="39190">MIKALRGAGPATLSMLAERTGLSRPSTKDVVDDLTSLGWVEEVPPAAGTMGRPARRYRFRADGGHLVGVDIGAHNIRAALADLDGNVLAETRQAARPDAPLEERLAAIKRAVMGCLDLGGPTMSDLWMVAVGTTGLVTPEGRIIMSASISAWKDLNLAGLLREMFPCRVLIENDSRLAALAETRRGVARGAGDVVFLHIGRRMGTGLILDGKLHRGFGAAAGEIVMLPETRWVTAPDDLNGCAIVPKGTPIEDAAGFTLAAARNGDPTALDAVGRFTEKLAVGAAAAVLLLDPEIVVLGGGFSRSADVLLPPLRHRLERVCLRMPKLRGSTLGDECVVLGAIDYAIDHLDQFFFAPDGPALRPAVVPERTV</sequence>
<name>A0ABV5YK58_9ACTN</name>
<dbReference type="Proteomes" id="UP001589627">
    <property type="component" value="Unassembled WGS sequence"/>
</dbReference>
<dbReference type="Pfam" id="PF09339">
    <property type="entry name" value="HTH_IclR"/>
    <property type="match status" value="1"/>
</dbReference>
<comment type="similarity">
    <text evidence="1">Belongs to the ROK (NagC/XylR) family.</text>
</comment>
<keyword evidence="4" id="KW-1185">Reference proteome</keyword>
<protein>
    <submittedName>
        <fullName evidence="3">ROK family protein</fullName>
    </submittedName>
</protein>
<dbReference type="RefSeq" id="WP_378204214.1">
    <property type="nucleotide sequence ID" value="NZ_JBHLZP010000142.1"/>
</dbReference>
<dbReference type="PANTHER" id="PTHR18964">
    <property type="entry name" value="ROK (REPRESSOR, ORF, KINASE) FAMILY"/>
    <property type="match status" value="1"/>
</dbReference>
<dbReference type="SUPFAM" id="SSF53067">
    <property type="entry name" value="Actin-like ATPase domain"/>
    <property type="match status" value="1"/>
</dbReference>
<evidence type="ECO:0000259" key="2">
    <source>
        <dbReference type="Pfam" id="PF09339"/>
    </source>
</evidence>
<accession>A0ABV5YK58</accession>
<dbReference type="SUPFAM" id="SSF46785">
    <property type="entry name" value="Winged helix' DNA-binding domain"/>
    <property type="match status" value="1"/>
</dbReference>
<evidence type="ECO:0000313" key="4">
    <source>
        <dbReference type="Proteomes" id="UP001589627"/>
    </source>
</evidence>
<dbReference type="InterPro" id="IPR036388">
    <property type="entry name" value="WH-like_DNA-bd_sf"/>
</dbReference>
<reference evidence="3 4" key="1">
    <citation type="submission" date="2024-09" db="EMBL/GenBank/DDBJ databases">
        <authorList>
            <person name="Sun Q."/>
            <person name="Mori K."/>
        </authorList>
    </citation>
    <scope>NUCLEOTIDE SEQUENCE [LARGE SCALE GENOMIC DNA]</scope>
    <source>
        <strain evidence="3 4">TBRC 0563</strain>
    </source>
</reference>
<dbReference type="Gene3D" id="3.30.420.40">
    <property type="match status" value="4"/>
</dbReference>
<dbReference type="EMBL" id="JBHLZP010000142">
    <property type="protein sequence ID" value="MFB9834499.1"/>
    <property type="molecule type" value="Genomic_DNA"/>
</dbReference>
<proteinExistence type="inferred from homology"/>
<dbReference type="InterPro" id="IPR036390">
    <property type="entry name" value="WH_DNA-bd_sf"/>
</dbReference>